<gene>
    <name evidence="1" type="ORF">MM415B05390_0007</name>
</gene>
<evidence type="ECO:0000313" key="1">
    <source>
        <dbReference type="EMBL" id="QJA95424.1"/>
    </source>
</evidence>
<organism evidence="1">
    <name type="scientific">viral metagenome</name>
    <dbReference type="NCBI Taxonomy" id="1070528"/>
    <lineage>
        <taxon>unclassified sequences</taxon>
        <taxon>metagenomes</taxon>
        <taxon>organismal metagenomes</taxon>
    </lineage>
</organism>
<dbReference type="EMBL" id="MT143313">
    <property type="protein sequence ID" value="QJA95424.1"/>
    <property type="molecule type" value="Genomic_DNA"/>
</dbReference>
<protein>
    <submittedName>
        <fullName evidence="1">Uncharacterized protein</fullName>
    </submittedName>
</protein>
<proteinExistence type="predicted"/>
<accession>A0A6M3LPM3</accession>
<dbReference type="AlphaFoldDB" id="A0A6M3LPM3"/>
<reference evidence="1" key="1">
    <citation type="submission" date="2020-03" db="EMBL/GenBank/DDBJ databases">
        <title>The deep terrestrial virosphere.</title>
        <authorList>
            <person name="Holmfeldt K."/>
            <person name="Nilsson E."/>
            <person name="Simone D."/>
            <person name="Lopez-Fernandez M."/>
            <person name="Wu X."/>
            <person name="de Brujin I."/>
            <person name="Lundin D."/>
            <person name="Andersson A."/>
            <person name="Bertilsson S."/>
            <person name="Dopson M."/>
        </authorList>
    </citation>
    <scope>NUCLEOTIDE SEQUENCE</scope>
    <source>
        <strain evidence="1">MM415B05390</strain>
    </source>
</reference>
<sequence>MSYWEYRVVKRTMKAGEHAPGIPAKDDTWYAIHAHHSPFTRSEMKGSITTDAVAAQGETQDELRADLEHMLTALDKPVLRWEDF</sequence>
<name>A0A6M3LPM3_9ZZZZ</name>